<accession>A0A0V0QVA7</accession>
<feature type="active site" evidence="9">
    <location>
        <position position="244"/>
    </location>
</feature>
<organism evidence="11 12">
    <name type="scientific">Pseudocohnilembus persalinus</name>
    <name type="common">Ciliate</name>
    <dbReference type="NCBI Taxonomy" id="266149"/>
    <lineage>
        <taxon>Eukaryota</taxon>
        <taxon>Sar</taxon>
        <taxon>Alveolata</taxon>
        <taxon>Ciliophora</taxon>
        <taxon>Intramacronucleata</taxon>
        <taxon>Oligohymenophorea</taxon>
        <taxon>Scuticociliatia</taxon>
        <taxon>Philasterida</taxon>
        <taxon>Pseudocohnilembidae</taxon>
        <taxon>Pseudocohnilembus</taxon>
    </lineage>
</organism>
<keyword evidence="3" id="KW-0808">Transferase</keyword>
<evidence type="ECO:0000256" key="2">
    <source>
        <dbReference type="ARBA" id="ARBA00009010"/>
    </source>
</evidence>
<feature type="transmembrane region" description="Helical" evidence="10">
    <location>
        <begin position="234"/>
        <end position="255"/>
    </location>
</feature>
<evidence type="ECO:0000256" key="3">
    <source>
        <dbReference type="ARBA" id="ARBA00022679"/>
    </source>
</evidence>
<keyword evidence="6 10" id="KW-1133">Transmembrane helix</keyword>
<evidence type="ECO:0000256" key="7">
    <source>
        <dbReference type="ARBA" id="ARBA00023136"/>
    </source>
</evidence>
<feature type="transmembrane region" description="Helical" evidence="10">
    <location>
        <begin position="151"/>
        <end position="178"/>
    </location>
</feature>
<evidence type="ECO:0000256" key="8">
    <source>
        <dbReference type="ARBA" id="ARBA00023315"/>
    </source>
</evidence>
<dbReference type="InterPro" id="IPR004299">
    <property type="entry name" value="MBOAT_fam"/>
</dbReference>
<dbReference type="EMBL" id="LDAU01000097">
    <property type="protein sequence ID" value="KRX06313.1"/>
    <property type="molecule type" value="Genomic_DNA"/>
</dbReference>
<evidence type="ECO:0000256" key="1">
    <source>
        <dbReference type="ARBA" id="ARBA00004477"/>
    </source>
</evidence>
<protein>
    <recommendedName>
        <fullName evidence="13">O-acyltransferase</fullName>
    </recommendedName>
</protein>
<reference evidence="11 12" key="1">
    <citation type="journal article" date="2015" name="Sci. Rep.">
        <title>Genome of the facultative scuticociliatosis pathogen Pseudocohnilembus persalinus provides insight into its virulence through horizontal gene transfer.</title>
        <authorList>
            <person name="Xiong J."/>
            <person name="Wang G."/>
            <person name="Cheng J."/>
            <person name="Tian M."/>
            <person name="Pan X."/>
            <person name="Warren A."/>
            <person name="Jiang C."/>
            <person name="Yuan D."/>
            <person name="Miao W."/>
        </authorList>
    </citation>
    <scope>NUCLEOTIDE SEQUENCE [LARGE SCALE GENOMIC DNA]</scope>
    <source>
        <strain evidence="11">36N120E</strain>
    </source>
</reference>
<evidence type="ECO:0000256" key="5">
    <source>
        <dbReference type="ARBA" id="ARBA00022824"/>
    </source>
</evidence>
<keyword evidence="12" id="KW-1185">Reference proteome</keyword>
<feature type="transmembrane region" description="Helical" evidence="10">
    <location>
        <begin position="112"/>
        <end position="131"/>
    </location>
</feature>
<proteinExistence type="inferred from homology"/>
<evidence type="ECO:0000256" key="6">
    <source>
        <dbReference type="ARBA" id="ARBA00022989"/>
    </source>
</evidence>
<dbReference type="PIRSF" id="PIRSF000439">
    <property type="entry name" value="Oat_ACAT_DAG_ARE"/>
    <property type="match status" value="1"/>
</dbReference>
<evidence type="ECO:0000256" key="10">
    <source>
        <dbReference type="SAM" id="Phobius"/>
    </source>
</evidence>
<dbReference type="GO" id="GO:0008374">
    <property type="term" value="F:O-acyltransferase activity"/>
    <property type="evidence" value="ECO:0007669"/>
    <property type="project" value="InterPro"/>
</dbReference>
<keyword evidence="7 10" id="KW-0472">Membrane</keyword>
<evidence type="ECO:0000256" key="9">
    <source>
        <dbReference type="PIRSR" id="PIRSR000439-1"/>
    </source>
</evidence>
<dbReference type="PANTHER" id="PTHR10408:SF9">
    <property type="entry name" value="STEROL O-ACYLTRANSFERASE 2-RELATED"/>
    <property type="match status" value="1"/>
</dbReference>
<keyword evidence="5" id="KW-0256">Endoplasmic reticulum</keyword>
<sequence length="317" mass="38232">MISQKIGHLLNFIIIILPYIYTMYMVLHSTWCTSHVGYISMLTCTHTMKMYSYYRVNMYYREDTFESKEKDALPVSPYPNNISFSNFTLYMWMPVLVYEHSYPRNEKIRYRFLIWKLVQTFIGIFIAYQIVSDHIMPHVAKGDSISIIELLIRLILPALVLTLTIFYVIWEGICNVFAEVTRFADRRFYDDWWNSTTYEEFNRKWNRAVYNFLFRHVYLESIYKFKLSKKSAQMLTFLVSAILHEWILVLIFKIARPIMTVFMLQQIPLIYITKHMQNTRAGNLLVWWGLILGTPLIMVCYLRCDPYVTKWYYQEFE</sequence>
<dbReference type="AlphaFoldDB" id="A0A0V0QVA7"/>
<dbReference type="Pfam" id="PF03062">
    <property type="entry name" value="MBOAT"/>
    <property type="match status" value="1"/>
</dbReference>
<comment type="similarity">
    <text evidence="2">Belongs to the membrane-bound acyltransferase family. Sterol o-acyltransferase subfamily.</text>
</comment>
<evidence type="ECO:0000313" key="12">
    <source>
        <dbReference type="Proteomes" id="UP000054937"/>
    </source>
</evidence>
<comment type="caution">
    <text evidence="11">The sequence shown here is derived from an EMBL/GenBank/DDBJ whole genome shotgun (WGS) entry which is preliminary data.</text>
</comment>
<name>A0A0V0QVA7_PSEPJ</name>
<dbReference type="PANTHER" id="PTHR10408">
    <property type="entry name" value="STEROL O-ACYLTRANSFERASE"/>
    <property type="match status" value="1"/>
</dbReference>
<keyword evidence="8" id="KW-0012">Acyltransferase</keyword>
<dbReference type="OMA" id="FRNFTKF"/>
<dbReference type="OrthoDB" id="311973at2759"/>
<evidence type="ECO:0000313" key="11">
    <source>
        <dbReference type="EMBL" id="KRX06313.1"/>
    </source>
</evidence>
<feature type="transmembrane region" description="Helical" evidence="10">
    <location>
        <begin position="285"/>
        <end position="304"/>
    </location>
</feature>
<gene>
    <name evidence="11" type="ORF">PPERSA_06284</name>
</gene>
<dbReference type="GO" id="GO:0005789">
    <property type="term" value="C:endoplasmic reticulum membrane"/>
    <property type="evidence" value="ECO:0007669"/>
    <property type="project" value="UniProtKB-SubCell"/>
</dbReference>
<evidence type="ECO:0000256" key="4">
    <source>
        <dbReference type="ARBA" id="ARBA00022692"/>
    </source>
</evidence>
<dbReference type="Proteomes" id="UP000054937">
    <property type="component" value="Unassembled WGS sequence"/>
</dbReference>
<dbReference type="InParanoid" id="A0A0V0QVA7"/>
<feature type="transmembrane region" description="Helical" evidence="10">
    <location>
        <begin position="9"/>
        <end position="27"/>
    </location>
</feature>
<evidence type="ECO:0008006" key="13">
    <source>
        <dbReference type="Google" id="ProtNLM"/>
    </source>
</evidence>
<keyword evidence="4 10" id="KW-0812">Transmembrane</keyword>
<dbReference type="InterPro" id="IPR014371">
    <property type="entry name" value="Oat_ACAT_DAG_ARE"/>
</dbReference>
<comment type="subcellular location">
    <subcellularLocation>
        <location evidence="1">Endoplasmic reticulum membrane</location>
        <topology evidence="1">Multi-pass membrane protein</topology>
    </subcellularLocation>
</comment>